<dbReference type="Proteomes" id="UP000016929">
    <property type="component" value="Unassembled WGS sequence"/>
</dbReference>
<sequence length="93" mass="11168">MKRVEIFPVLWEVYNTKLSKPKNAVWLHLAKQESEQRIHDAMKKRRKARTEKQSWGPEVFWDDQQKQIAKDVWKEGIMLNELMGDVEISQDDE</sequence>
<dbReference type="OrthoDB" id="428177at2759"/>
<protein>
    <submittedName>
        <fullName evidence="1">Uncharacterized protein</fullName>
    </submittedName>
</protein>
<gene>
    <name evidence="1" type="ORF">FOC4_g10003897</name>
</gene>
<dbReference type="EMBL" id="KB726281">
    <property type="protein sequence ID" value="EMT72049.1"/>
    <property type="molecule type" value="Genomic_DNA"/>
</dbReference>
<keyword evidence="2" id="KW-1185">Reference proteome</keyword>
<evidence type="ECO:0000313" key="2">
    <source>
        <dbReference type="Proteomes" id="UP000016929"/>
    </source>
</evidence>
<proteinExistence type="predicted"/>
<dbReference type="AlphaFoldDB" id="N1S1V4"/>
<organism evidence="1 2">
    <name type="scientific">Fusarium oxysporum f. sp. cubense (strain race 4)</name>
    <name type="common">Panama disease fungus</name>
    <dbReference type="NCBI Taxonomy" id="2502994"/>
    <lineage>
        <taxon>Eukaryota</taxon>
        <taxon>Fungi</taxon>
        <taxon>Dikarya</taxon>
        <taxon>Ascomycota</taxon>
        <taxon>Pezizomycotina</taxon>
        <taxon>Sordariomycetes</taxon>
        <taxon>Hypocreomycetidae</taxon>
        <taxon>Hypocreales</taxon>
        <taxon>Nectriaceae</taxon>
        <taxon>Fusarium</taxon>
        <taxon>Fusarium oxysporum species complex</taxon>
    </lineage>
</organism>
<reference evidence="2" key="1">
    <citation type="submission" date="2012-09" db="EMBL/GenBank/DDBJ databases">
        <title>Genome sequencing and comparative transcriptomics of race 1 and race 4 of banana pathogen: Fusarium oxysporum f. sp. cubense.</title>
        <authorList>
            <person name="Fang X."/>
            <person name="Huang J."/>
        </authorList>
    </citation>
    <scope>NUCLEOTIDE SEQUENCE [LARGE SCALE GENOMIC DNA]</scope>
    <source>
        <strain evidence="2">race 4</strain>
    </source>
</reference>
<dbReference type="HOGENOM" id="CLU_2405310_0_0_1"/>
<reference evidence="2" key="2">
    <citation type="journal article" date="2014" name="PLoS ONE">
        <title>Genome and Transcriptome Analysis of the Fungal Pathogen Fusarium oxysporum f. sp. cubense Causing Banana Vascular Wilt Disease.</title>
        <authorList>
            <person name="Guo L."/>
            <person name="Han L."/>
            <person name="Yang L."/>
            <person name="Zeng H."/>
            <person name="Fan D."/>
            <person name="Zhu Y."/>
            <person name="Feng Y."/>
            <person name="Wang G."/>
            <person name="Peng C."/>
            <person name="Jiang X."/>
            <person name="Zhou D."/>
            <person name="Ni P."/>
            <person name="Liang C."/>
            <person name="Liu L."/>
            <person name="Wang J."/>
            <person name="Mao C."/>
            <person name="Fang X."/>
            <person name="Peng M."/>
            <person name="Huang J."/>
        </authorList>
    </citation>
    <scope>NUCLEOTIDE SEQUENCE [LARGE SCALE GENOMIC DNA]</scope>
    <source>
        <strain evidence="2">race 4</strain>
    </source>
</reference>
<name>N1S1V4_FUSC4</name>
<evidence type="ECO:0000313" key="1">
    <source>
        <dbReference type="EMBL" id="EMT72049.1"/>
    </source>
</evidence>
<dbReference type="STRING" id="1229665.N1S1V4"/>
<accession>N1S1V4</accession>